<evidence type="ECO:0000256" key="3">
    <source>
        <dbReference type="ARBA" id="ARBA00022729"/>
    </source>
</evidence>
<evidence type="ECO:0000256" key="2">
    <source>
        <dbReference type="ARBA" id="ARBA00022723"/>
    </source>
</evidence>
<accession>A0ABY7H1P2</accession>
<evidence type="ECO:0000256" key="4">
    <source>
        <dbReference type="SAM" id="SignalP"/>
    </source>
</evidence>
<dbReference type="InterPro" id="IPR050682">
    <property type="entry name" value="ModA/WtpA"/>
</dbReference>
<evidence type="ECO:0000256" key="1">
    <source>
        <dbReference type="ARBA" id="ARBA00009175"/>
    </source>
</evidence>
<evidence type="ECO:0000313" key="6">
    <source>
        <dbReference type="Proteomes" id="UP001164459"/>
    </source>
</evidence>
<dbReference type="PIRSF" id="PIRSF004846">
    <property type="entry name" value="ModA"/>
    <property type="match status" value="1"/>
</dbReference>
<dbReference type="PANTHER" id="PTHR30632">
    <property type="entry name" value="MOLYBDATE-BINDING PERIPLASMIC PROTEIN"/>
    <property type="match status" value="1"/>
</dbReference>
<name>A0ABY7H1P2_9BACT</name>
<organism evidence="5 6">
    <name type="scientific">Nannocystis punicea</name>
    <dbReference type="NCBI Taxonomy" id="2995304"/>
    <lineage>
        <taxon>Bacteria</taxon>
        <taxon>Pseudomonadati</taxon>
        <taxon>Myxococcota</taxon>
        <taxon>Polyangia</taxon>
        <taxon>Nannocystales</taxon>
        <taxon>Nannocystaceae</taxon>
        <taxon>Nannocystis</taxon>
    </lineage>
</organism>
<sequence length="256" mass="25765">MTRSRSAASGVILLAAVVLGCSAAPGAADKKELHVSAAMSLKEAFTDLEAGFEAEHPEVDVVFNFAGSQILAAQIVAGAPADVFASADRAQMERAAGSQRMQPARTFAKNRLVIVTPAGDSSIQGPADLARPGLRLVLAGEAVPVGAYAREALNRVGQRDAALANVVSNEENVRGVIGKVAAGEADAGVVYATDVAGEVAGKLRTVAFAGADDVVPAYEIAALADSPQPALAAAFVDLVAGPAGAAALGKRGFLPP</sequence>
<dbReference type="NCBIfam" id="TIGR01256">
    <property type="entry name" value="modA"/>
    <property type="match status" value="1"/>
</dbReference>
<dbReference type="Gene3D" id="3.40.190.10">
    <property type="entry name" value="Periplasmic binding protein-like II"/>
    <property type="match status" value="2"/>
</dbReference>
<gene>
    <name evidence="5" type="primary">modA</name>
    <name evidence="5" type="ORF">O0S08_42815</name>
</gene>
<keyword evidence="3 4" id="KW-0732">Signal</keyword>
<dbReference type="SUPFAM" id="SSF53850">
    <property type="entry name" value="Periplasmic binding protein-like II"/>
    <property type="match status" value="1"/>
</dbReference>
<keyword evidence="2" id="KW-0479">Metal-binding</keyword>
<dbReference type="PROSITE" id="PS51257">
    <property type="entry name" value="PROKAR_LIPOPROTEIN"/>
    <property type="match status" value="1"/>
</dbReference>
<keyword evidence="6" id="KW-1185">Reference proteome</keyword>
<dbReference type="Proteomes" id="UP001164459">
    <property type="component" value="Chromosome"/>
</dbReference>
<feature type="signal peptide" evidence="4">
    <location>
        <begin position="1"/>
        <end position="23"/>
    </location>
</feature>
<comment type="similarity">
    <text evidence="1">Belongs to the bacterial solute-binding protein ModA family.</text>
</comment>
<proteinExistence type="inferred from homology"/>
<dbReference type="EMBL" id="CP114040">
    <property type="protein sequence ID" value="WAS92949.1"/>
    <property type="molecule type" value="Genomic_DNA"/>
</dbReference>
<evidence type="ECO:0000313" key="5">
    <source>
        <dbReference type="EMBL" id="WAS92949.1"/>
    </source>
</evidence>
<dbReference type="RefSeq" id="WP_269035304.1">
    <property type="nucleotide sequence ID" value="NZ_CP114040.1"/>
</dbReference>
<protein>
    <submittedName>
        <fullName evidence="5">Molybdate ABC transporter substrate-binding protein</fullName>
    </submittedName>
</protein>
<dbReference type="PANTHER" id="PTHR30632:SF0">
    <property type="entry name" value="SULFATE-BINDING PROTEIN"/>
    <property type="match status" value="1"/>
</dbReference>
<dbReference type="InterPro" id="IPR005950">
    <property type="entry name" value="ModA"/>
</dbReference>
<reference evidence="5" key="1">
    <citation type="submission" date="2022-11" db="EMBL/GenBank/DDBJ databases">
        <title>Minimal conservation of predation-associated metabolite biosynthetic gene clusters underscores biosynthetic potential of Myxococcota including descriptions for ten novel species: Archangium lansinium sp. nov., Myxococcus landrumus sp. nov., Nannocystis bai.</title>
        <authorList>
            <person name="Ahearne A."/>
            <person name="Stevens C."/>
            <person name="Dowd S."/>
        </authorList>
    </citation>
    <scope>NUCLEOTIDE SEQUENCE</scope>
    <source>
        <strain evidence="5">Fl3</strain>
    </source>
</reference>
<feature type="chain" id="PRO_5045504863" evidence="4">
    <location>
        <begin position="24"/>
        <end position="256"/>
    </location>
</feature>
<dbReference type="Pfam" id="PF13531">
    <property type="entry name" value="SBP_bac_11"/>
    <property type="match status" value="1"/>
</dbReference>